<name>A0A9D2NKG4_9FIRM</name>
<gene>
    <name evidence="1" type="ORF">H9761_17080</name>
</gene>
<protein>
    <submittedName>
        <fullName evidence="1">Uncharacterized protein</fullName>
    </submittedName>
</protein>
<reference evidence="1" key="1">
    <citation type="journal article" date="2021" name="PeerJ">
        <title>Extensive microbial diversity within the chicken gut microbiome revealed by metagenomics and culture.</title>
        <authorList>
            <person name="Gilroy R."/>
            <person name="Ravi A."/>
            <person name="Getino M."/>
            <person name="Pursley I."/>
            <person name="Horton D.L."/>
            <person name="Alikhan N.F."/>
            <person name="Baker D."/>
            <person name="Gharbi K."/>
            <person name="Hall N."/>
            <person name="Watson M."/>
            <person name="Adriaenssens E.M."/>
            <person name="Foster-Nyarko E."/>
            <person name="Jarju S."/>
            <person name="Secka A."/>
            <person name="Antonio M."/>
            <person name="Oren A."/>
            <person name="Chaudhuri R.R."/>
            <person name="La Ragione R."/>
            <person name="Hildebrand F."/>
            <person name="Pallen M.J."/>
        </authorList>
    </citation>
    <scope>NUCLEOTIDE SEQUENCE</scope>
    <source>
        <strain evidence="1">USAMLcec2-132</strain>
    </source>
</reference>
<sequence>MRIETGECIYCGQVNQFEVEDGIGLSEEEKNRKATEVCTCEEAKNVHDQEQILTKAQKNIKTLFHEDQPEMEMMLNEAMCFIYNGTLDKCTLTSGSTTGRVSITSKGMIKVERERKTKSSLES</sequence>
<dbReference type="Proteomes" id="UP000823891">
    <property type="component" value="Unassembled WGS sequence"/>
</dbReference>
<accession>A0A9D2NKG4</accession>
<evidence type="ECO:0000313" key="1">
    <source>
        <dbReference type="EMBL" id="HJC25384.1"/>
    </source>
</evidence>
<dbReference type="EMBL" id="DWWS01000065">
    <property type="protein sequence ID" value="HJC25384.1"/>
    <property type="molecule type" value="Genomic_DNA"/>
</dbReference>
<reference evidence="1" key="2">
    <citation type="submission" date="2021-04" db="EMBL/GenBank/DDBJ databases">
        <authorList>
            <person name="Gilroy R."/>
        </authorList>
    </citation>
    <scope>NUCLEOTIDE SEQUENCE</scope>
    <source>
        <strain evidence="1">USAMLcec2-132</strain>
    </source>
</reference>
<comment type="caution">
    <text evidence="1">The sequence shown here is derived from an EMBL/GenBank/DDBJ whole genome shotgun (WGS) entry which is preliminary data.</text>
</comment>
<dbReference type="AlphaFoldDB" id="A0A9D2NKG4"/>
<organism evidence="1 2">
    <name type="scientific">Candidatus Eisenbergiella merdavium</name>
    <dbReference type="NCBI Taxonomy" id="2838551"/>
    <lineage>
        <taxon>Bacteria</taxon>
        <taxon>Bacillati</taxon>
        <taxon>Bacillota</taxon>
        <taxon>Clostridia</taxon>
        <taxon>Lachnospirales</taxon>
        <taxon>Lachnospiraceae</taxon>
        <taxon>Eisenbergiella</taxon>
    </lineage>
</organism>
<proteinExistence type="predicted"/>
<evidence type="ECO:0000313" key="2">
    <source>
        <dbReference type="Proteomes" id="UP000823891"/>
    </source>
</evidence>